<dbReference type="EMBL" id="NFHO01000004">
    <property type="protein sequence ID" value="OUN43433.1"/>
    <property type="molecule type" value="Genomic_DNA"/>
</dbReference>
<sequence>MCILSDTVSVTRNEKLDAGHLDGWTIGHAGGHDVHALGKNQRAHHALSGDIRTFKGSPGDIRTLRSLRASKSRPRTLALSESRPKTPRKAEPRASETQSRATAT</sequence>
<keyword evidence="3" id="KW-1185">Reference proteome</keyword>
<dbReference type="AlphaFoldDB" id="A0A1Y3U3R8"/>
<accession>A0A1Y3U3R8</accession>
<evidence type="ECO:0000313" key="3">
    <source>
        <dbReference type="Proteomes" id="UP000196560"/>
    </source>
</evidence>
<proteinExistence type="predicted"/>
<feature type="compositionally biased region" description="Polar residues" evidence="1">
    <location>
        <begin position="95"/>
        <end position="104"/>
    </location>
</feature>
<organism evidence="2 3">
    <name type="scientific">Enorma massiliensis</name>
    <dbReference type="NCBI Taxonomy" id="1472761"/>
    <lineage>
        <taxon>Bacteria</taxon>
        <taxon>Bacillati</taxon>
        <taxon>Actinomycetota</taxon>
        <taxon>Coriobacteriia</taxon>
        <taxon>Coriobacteriales</taxon>
        <taxon>Coriobacteriaceae</taxon>
        <taxon>Enorma</taxon>
    </lineage>
</organism>
<feature type="compositionally biased region" description="Basic and acidic residues" evidence="1">
    <location>
        <begin position="82"/>
        <end position="94"/>
    </location>
</feature>
<gene>
    <name evidence="2" type="ORF">B5G21_04685</name>
</gene>
<evidence type="ECO:0000256" key="1">
    <source>
        <dbReference type="SAM" id="MobiDB-lite"/>
    </source>
</evidence>
<evidence type="ECO:0000313" key="2">
    <source>
        <dbReference type="EMBL" id="OUN43433.1"/>
    </source>
</evidence>
<comment type="caution">
    <text evidence="2">The sequence shown here is derived from an EMBL/GenBank/DDBJ whole genome shotgun (WGS) entry which is preliminary data.</text>
</comment>
<dbReference type="Proteomes" id="UP000196560">
    <property type="component" value="Unassembled WGS sequence"/>
</dbReference>
<reference evidence="3" key="1">
    <citation type="submission" date="2017-04" db="EMBL/GenBank/DDBJ databases">
        <title>Function of individual gut microbiota members based on whole genome sequencing of pure cultures obtained from chicken caecum.</title>
        <authorList>
            <person name="Medvecky M."/>
            <person name="Cejkova D."/>
            <person name="Polansky O."/>
            <person name="Karasova D."/>
            <person name="Kubasova T."/>
            <person name="Cizek A."/>
            <person name="Rychlik I."/>
        </authorList>
    </citation>
    <scope>NUCLEOTIDE SEQUENCE [LARGE SCALE GENOMIC DNA]</scope>
    <source>
        <strain evidence="3">An70</strain>
    </source>
</reference>
<protein>
    <submittedName>
        <fullName evidence="2">Uncharacterized protein</fullName>
    </submittedName>
</protein>
<feature type="region of interest" description="Disordered" evidence="1">
    <location>
        <begin position="48"/>
        <end position="104"/>
    </location>
</feature>
<name>A0A1Y3U3R8_9ACTN</name>